<comment type="caution">
    <text evidence="2">The sequence shown here is derived from an EMBL/GenBank/DDBJ whole genome shotgun (WGS) entry which is preliminary data.</text>
</comment>
<keyword evidence="1" id="KW-0175">Coiled coil</keyword>
<protein>
    <submittedName>
        <fullName evidence="2">Uncharacterized protein</fullName>
    </submittedName>
</protein>
<dbReference type="AlphaFoldDB" id="A0A7K1GK72"/>
<dbReference type="RefSeq" id="WP_155035188.1">
    <property type="nucleotide sequence ID" value="NZ_JBHTIG010000050.1"/>
</dbReference>
<feature type="coiled-coil region" evidence="1">
    <location>
        <begin position="390"/>
        <end position="459"/>
    </location>
</feature>
<proteinExistence type="predicted"/>
<evidence type="ECO:0000313" key="3">
    <source>
        <dbReference type="Proteomes" id="UP000488936"/>
    </source>
</evidence>
<dbReference type="OrthoDB" id="1454266at2"/>
<organism evidence="2 3">
    <name type="scientific">Myroides pelagicus</name>
    <dbReference type="NCBI Taxonomy" id="270914"/>
    <lineage>
        <taxon>Bacteria</taxon>
        <taxon>Pseudomonadati</taxon>
        <taxon>Bacteroidota</taxon>
        <taxon>Flavobacteriia</taxon>
        <taxon>Flavobacteriales</taxon>
        <taxon>Flavobacteriaceae</taxon>
        <taxon>Myroides</taxon>
    </lineage>
</organism>
<reference evidence="2 3" key="1">
    <citation type="journal article" date="2006" name="Int. J. Syst. Evol. Microbiol.">
        <title>Myroides pelagicus sp. nov., isolated from seawater in Thailand.</title>
        <authorList>
            <person name="Yoon J."/>
            <person name="Maneerat S."/>
            <person name="Kawai F."/>
            <person name="Yokota A."/>
        </authorList>
    </citation>
    <scope>NUCLEOTIDE SEQUENCE [LARGE SCALE GENOMIC DNA]</scope>
    <source>
        <strain evidence="2 3">SM1T</strain>
    </source>
</reference>
<evidence type="ECO:0000313" key="2">
    <source>
        <dbReference type="EMBL" id="MTH29208.1"/>
    </source>
</evidence>
<keyword evidence="3" id="KW-1185">Reference proteome</keyword>
<accession>A0A7K1GK72</accession>
<name>A0A7K1GK72_9FLAO</name>
<gene>
    <name evidence="2" type="ORF">GJV77_04635</name>
</gene>
<sequence length="720" mass="84503">MISPCINIGIGKDGITCLNGLARNFHSRESVLPTLMSFLTVDLEGAQKFNVYEKDKEEYVEYELPNKVDSELTDEHVFLAKAYNDLISILNVLHKSLQYTYINLNLVYSALEQDLTIIESFSNIVREYTRDGTFGTVIIKNFVIISDGIGILSNEEESRVTENLLFIESVKKNSPIVDTIFLLDDKNLKAIFLGYKNEYLSFALYEFIIAIMTNQYKVLSNLSGKSNFLSFGIGSIFFDKLYFNAYFDYAIFRKFLKNEKISLDGKNKYELSSLTEVKKIFNEYYSNITTDLEPVFDLVNIESNEKGDLAIGSYQYTLQLMLGEQKDRVIDVDNFVLKYNIKELIFNIIYKYVLEDKEKKEVLSVEEGKREIVRAHYQEIELSELRSLEEDDYKSDIEVLKSQLAEAKQNLSKYENQLKKSFFKYKKPLERKYIKLSRQQELSDKLDKLYEKKKLVELEHSKKFFINRLFSCRAFRNTIEEIEFEIGDLKHEISLKSKSVSEVQKALGELYELYELCETKNKRITSVINVLQDQGKIFERRWFATPYIDYSFVQNVIDLQLLKAYFKTNQWELTNNIKQSYSTLMDKDYDRYEILENYLDISINNRIGIIDFDATEYMLGYYDQMNLFTGFNFDEDIKKLQERGRPFINVIPTYIAQTHELYSVYNAECRDKVMIKIKDYFASTPPSVIDCLNKDRFLSINIESFNSIDNLAKSFKNDRQ</sequence>
<dbReference type="Proteomes" id="UP000488936">
    <property type="component" value="Unassembled WGS sequence"/>
</dbReference>
<evidence type="ECO:0000256" key="1">
    <source>
        <dbReference type="SAM" id="Coils"/>
    </source>
</evidence>
<dbReference type="EMBL" id="WMJY01000007">
    <property type="protein sequence ID" value="MTH29208.1"/>
    <property type="molecule type" value="Genomic_DNA"/>
</dbReference>